<reference evidence="4 5" key="1">
    <citation type="journal article" date="2019" name="Sci. Rep.">
        <title>Orb-weaving spider Araneus ventricosus genome elucidates the spidroin gene catalogue.</title>
        <authorList>
            <person name="Kono N."/>
            <person name="Nakamura H."/>
            <person name="Ohtoshi R."/>
            <person name="Moran D.A.P."/>
            <person name="Shinohara A."/>
            <person name="Yoshida Y."/>
            <person name="Fujiwara M."/>
            <person name="Mori M."/>
            <person name="Tomita M."/>
            <person name="Arakawa K."/>
        </authorList>
    </citation>
    <scope>NUCLEOTIDE SEQUENCE [LARGE SCALE GENOMIC DNA]</scope>
</reference>
<dbReference type="SUPFAM" id="SSF52080">
    <property type="entry name" value="Ribosomal proteins L15p and L18e"/>
    <property type="match status" value="1"/>
</dbReference>
<sequence>MASSKGAEKALELLKYLPRVNKYNVFPNREEFSRKIRKRGQHGGGTHGHGNKGSKQRCSYPRVGFEGYQTPFYLKMPSERYFAHFR</sequence>
<comment type="caution">
    <text evidence="4">The sequence shown here is derived from an EMBL/GenBank/DDBJ whole genome shotgun (WGS) entry which is preliminary data.</text>
</comment>
<proteinExistence type="predicted"/>
<dbReference type="Proteomes" id="UP000499080">
    <property type="component" value="Unassembled WGS sequence"/>
</dbReference>
<feature type="region of interest" description="Disordered" evidence="3">
    <location>
        <begin position="35"/>
        <end position="58"/>
    </location>
</feature>
<dbReference type="AlphaFoldDB" id="A0A4Y2I069"/>
<organism evidence="4 5">
    <name type="scientific">Araneus ventricosus</name>
    <name type="common">Orbweaver spider</name>
    <name type="synonym">Epeira ventricosa</name>
    <dbReference type="NCBI Taxonomy" id="182803"/>
    <lineage>
        <taxon>Eukaryota</taxon>
        <taxon>Metazoa</taxon>
        <taxon>Ecdysozoa</taxon>
        <taxon>Arthropoda</taxon>
        <taxon>Chelicerata</taxon>
        <taxon>Arachnida</taxon>
        <taxon>Araneae</taxon>
        <taxon>Araneomorphae</taxon>
        <taxon>Entelegynae</taxon>
        <taxon>Araneoidea</taxon>
        <taxon>Araneidae</taxon>
        <taxon>Araneus</taxon>
    </lineage>
</organism>
<dbReference type="InterPro" id="IPR036227">
    <property type="entry name" value="Ribosomal_uL15/eL18_sf"/>
</dbReference>
<evidence type="ECO:0000256" key="3">
    <source>
        <dbReference type="SAM" id="MobiDB-lite"/>
    </source>
</evidence>
<protein>
    <submittedName>
        <fullName evidence="4">Uncharacterized protein</fullName>
    </submittedName>
</protein>
<dbReference type="EMBL" id="BGPR01002300">
    <property type="protein sequence ID" value="GBM71224.1"/>
    <property type="molecule type" value="Genomic_DNA"/>
</dbReference>
<dbReference type="OrthoDB" id="361383at2759"/>
<name>A0A4Y2I069_ARAVE</name>
<evidence type="ECO:0000256" key="1">
    <source>
        <dbReference type="ARBA" id="ARBA00022980"/>
    </source>
</evidence>
<dbReference type="GO" id="GO:1990904">
    <property type="term" value="C:ribonucleoprotein complex"/>
    <property type="evidence" value="ECO:0007669"/>
    <property type="project" value="UniProtKB-KW"/>
</dbReference>
<accession>A0A4Y2I069</accession>
<evidence type="ECO:0000313" key="4">
    <source>
        <dbReference type="EMBL" id="GBM71224.1"/>
    </source>
</evidence>
<gene>
    <name evidence="4" type="ORF">AVEN_48593_1</name>
</gene>
<keyword evidence="2" id="KW-0687">Ribonucleoprotein</keyword>
<keyword evidence="1" id="KW-0689">Ribosomal protein</keyword>
<evidence type="ECO:0000313" key="5">
    <source>
        <dbReference type="Proteomes" id="UP000499080"/>
    </source>
</evidence>
<dbReference type="GO" id="GO:0005840">
    <property type="term" value="C:ribosome"/>
    <property type="evidence" value="ECO:0007669"/>
    <property type="project" value="UniProtKB-KW"/>
</dbReference>
<keyword evidence="5" id="KW-1185">Reference proteome</keyword>
<evidence type="ECO:0000256" key="2">
    <source>
        <dbReference type="ARBA" id="ARBA00023274"/>
    </source>
</evidence>